<evidence type="ECO:0000313" key="1">
    <source>
        <dbReference type="EMBL" id="TNN58852.1"/>
    </source>
</evidence>
<evidence type="ECO:0000313" key="2">
    <source>
        <dbReference type="Proteomes" id="UP000314294"/>
    </source>
</evidence>
<dbReference type="Proteomes" id="UP000314294">
    <property type="component" value="Unassembled WGS sequence"/>
</dbReference>
<comment type="caution">
    <text evidence="1">The sequence shown here is derived from an EMBL/GenBank/DDBJ whole genome shotgun (WGS) entry which is preliminary data.</text>
</comment>
<dbReference type="AlphaFoldDB" id="A0A4Z2H1V1"/>
<proteinExistence type="predicted"/>
<sequence>MGCSQLYNVLYQPSSLPSGFSVDFTQTRITAVDRTEHTRTTHSWACPRHVRKPHAASLLLHAERVLHGCTCTVRFSQRRKRGNTIPSNDGLTGTLWKVLLESNACPMSSKMVTMSSSRQRLSRCLSTQRCANV</sequence>
<protein>
    <submittedName>
        <fullName evidence="1">Uncharacterized protein</fullName>
    </submittedName>
</protein>
<organism evidence="1 2">
    <name type="scientific">Liparis tanakae</name>
    <name type="common">Tanaka's snailfish</name>
    <dbReference type="NCBI Taxonomy" id="230148"/>
    <lineage>
        <taxon>Eukaryota</taxon>
        <taxon>Metazoa</taxon>
        <taxon>Chordata</taxon>
        <taxon>Craniata</taxon>
        <taxon>Vertebrata</taxon>
        <taxon>Euteleostomi</taxon>
        <taxon>Actinopterygii</taxon>
        <taxon>Neopterygii</taxon>
        <taxon>Teleostei</taxon>
        <taxon>Neoteleostei</taxon>
        <taxon>Acanthomorphata</taxon>
        <taxon>Eupercaria</taxon>
        <taxon>Perciformes</taxon>
        <taxon>Cottioidei</taxon>
        <taxon>Cottales</taxon>
        <taxon>Liparidae</taxon>
        <taxon>Liparis</taxon>
    </lineage>
</organism>
<name>A0A4Z2H1V1_9TELE</name>
<accession>A0A4Z2H1V1</accession>
<reference evidence="1 2" key="1">
    <citation type="submission" date="2019-03" db="EMBL/GenBank/DDBJ databases">
        <title>First draft genome of Liparis tanakae, snailfish: a comprehensive survey of snailfish specific genes.</title>
        <authorList>
            <person name="Kim W."/>
            <person name="Song I."/>
            <person name="Jeong J.-H."/>
            <person name="Kim D."/>
            <person name="Kim S."/>
            <person name="Ryu S."/>
            <person name="Song J.Y."/>
            <person name="Lee S.K."/>
        </authorList>
    </citation>
    <scope>NUCLEOTIDE SEQUENCE [LARGE SCALE GENOMIC DNA]</scope>
    <source>
        <tissue evidence="1">Muscle</tissue>
    </source>
</reference>
<dbReference type="EMBL" id="SRLO01000369">
    <property type="protein sequence ID" value="TNN58852.1"/>
    <property type="molecule type" value="Genomic_DNA"/>
</dbReference>
<gene>
    <name evidence="1" type="ORF">EYF80_030925</name>
</gene>
<keyword evidence="2" id="KW-1185">Reference proteome</keyword>